<keyword evidence="4" id="KW-0862">Zinc</keyword>
<dbReference type="SUPFAM" id="SSF46934">
    <property type="entry name" value="UBA-like"/>
    <property type="match status" value="1"/>
</dbReference>
<feature type="region of interest" description="Disordered" evidence="7">
    <location>
        <begin position="418"/>
        <end position="531"/>
    </location>
</feature>
<feature type="compositionally biased region" description="Pro residues" evidence="7">
    <location>
        <begin position="451"/>
        <end position="470"/>
    </location>
</feature>
<keyword evidence="2" id="KW-0479">Metal-binding</keyword>
<evidence type="ECO:0000256" key="1">
    <source>
        <dbReference type="ARBA" id="ARBA00004419"/>
    </source>
</evidence>
<dbReference type="InterPro" id="IPR000433">
    <property type="entry name" value="Znf_ZZ"/>
</dbReference>
<dbReference type="SMART" id="SM00291">
    <property type="entry name" value="ZnF_ZZ"/>
    <property type="match status" value="2"/>
</dbReference>
<dbReference type="PANTHER" id="PTHR20930">
    <property type="entry name" value="OVARIAN CARCINOMA ANTIGEN CA125-RELATED"/>
    <property type="match status" value="1"/>
</dbReference>
<reference evidence="10 11" key="1">
    <citation type="journal article" date="2006" name="Science">
        <title>Phytophthora genome sequences uncover evolutionary origins and mechanisms of pathogenesis.</title>
        <authorList>
            <person name="Tyler B.M."/>
            <person name="Tripathy S."/>
            <person name="Zhang X."/>
            <person name="Dehal P."/>
            <person name="Jiang R.H."/>
            <person name="Aerts A."/>
            <person name="Arredondo F.D."/>
            <person name="Baxter L."/>
            <person name="Bensasson D."/>
            <person name="Beynon J.L."/>
            <person name="Chapman J."/>
            <person name="Damasceno C.M."/>
            <person name="Dorrance A.E."/>
            <person name="Dou D."/>
            <person name="Dickerman A.W."/>
            <person name="Dubchak I.L."/>
            <person name="Garbelotto M."/>
            <person name="Gijzen M."/>
            <person name="Gordon S.G."/>
            <person name="Govers F."/>
            <person name="Grunwald N.J."/>
            <person name="Huang W."/>
            <person name="Ivors K.L."/>
            <person name="Jones R.W."/>
            <person name="Kamoun S."/>
            <person name="Krampis K."/>
            <person name="Lamour K.H."/>
            <person name="Lee M.K."/>
            <person name="McDonald W.H."/>
            <person name="Medina M."/>
            <person name="Meijer H.J."/>
            <person name="Nordberg E.K."/>
            <person name="Maclean D.J."/>
            <person name="Ospina-Giraldo M.D."/>
            <person name="Morris P.F."/>
            <person name="Phuntumart V."/>
            <person name="Putnam N.H."/>
            <person name="Rash S."/>
            <person name="Rose J.K."/>
            <person name="Sakihama Y."/>
            <person name="Salamov A.A."/>
            <person name="Savidor A."/>
            <person name="Scheuring C.F."/>
            <person name="Smith B.M."/>
            <person name="Sobral B.W."/>
            <person name="Terry A."/>
            <person name="Torto-Alalibo T.A."/>
            <person name="Win J."/>
            <person name="Xu Z."/>
            <person name="Zhang H."/>
            <person name="Grigoriev I.V."/>
            <person name="Rokhsar D.S."/>
            <person name="Boore J.L."/>
        </authorList>
    </citation>
    <scope>NUCLEOTIDE SEQUENCE [LARGE SCALE GENOMIC DNA]</scope>
    <source>
        <strain evidence="10 11">P6497</strain>
    </source>
</reference>
<keyword evidence="5" id="KW-0968">Cytoplasmic vesicle</keyword>
<dbReference type="CDD" id="cd14947">
    <property type="entry name" value="NBR1_like"/>
    <property type="match status" value="1"/>
</dbReference>
<feature type="domain" description="UBA" evidence="8">
    <location>
        <begin position="758"/>
        <end position="805"/>
    </location>
</feature>
<dbReference type="RefSeq" id="XP_009529648.1">
    <property type="nucleotide sequence ID" value="XM_009531353.1"/>
</dbReference>
<evidence type="ECO:0000259" key="9">
    <source>
        <dbReference type="PROSITE" id="PS50135"/>
    </source>
</evidence>
<dbReference type="InParanoid" id="G4ZQP2"/>
<dbReference type="CDD" id="cd02340">
    <property type="entry name" value="ZZ_NBR1_like"/>
    <property type="match status" value="1"/>
</dbReference>
<evidence type="ECO:0000313" key="10">
    <source>
        <dbReference type="EMBL" id="EGZ15899.1"/>
    </source>
</evidence>
<dbReference type="PANTHER" id="PTHR20930:SF0">
    <property type="entry name" value="PROTEIN ILRUN"/>
    <property type="match status" value="1"/>
</dbReference>
<dbReference type="Pfam" id="PF00564">
    <property type="entry name" value="PB1"/>
    <property type="match status" value="1"/>
</dbReference>
<dbReference type="Gene3D" id="1.10.8.10">
    <property type="entry name" value="DNA helicase RuvA subunit, C-terminal domain"/>
    <property type="match status" value="1"/>
</dbReference>
<dbReference type="SMR" id="G4ZQP2"/>
<dbReference type="SUPFAM" id="SSF54277">
    <property type="entry name" value="CAD &amp; PB1 domains"/>
    <property type="match status" value="1"/>
</dbReference>
<dbReference type="Gene3D" id="3.30.60.90">
    <property type="match status" value="2"/>
</dbReference>
<dbReference type="GO" id="GO:0005776">
    <property type="term" value="C:autophagosome"/>
    <property type="evidence" value="ECO:0007669"/>
    <property type="project" value="UniProtKB-SubCell"/>
</dbReference>
<comment type="subcellular location">
    <subcellularLocation>
        <location evidence="1">Cytoplasmic vesicle</location>
        <location evidence="1">Autophagosome</location>
    </subcellularLocation>
</comment>
<evidence type="ECO:0000256" key="3">
    <source>
        <dbReference type="ARBA" id="ARBA00022771"/>
    </source>
</evidence>
<dbReference type="GO" id="GO:0008270">
    <property type="term" value="F:zinc ion binding"/>
    <property type="evidence" value="ECO:0007669"/>
    <property type="project" value="UniProtKB-KW"/>
</dbReference>
<evidence type="ECO:0008006" key="12">
    <source>
        <dbReference type="Google" id="ProtNLM"/>
    </source>
</evidence>
<protein>
    <recommendedName>
        <fullName evidence="12">ZZ-type domain-containing protein</fullName>
    </recommendedName>
</protein>
<evidence type="ECO:0000259" key="8">
    <source>
        <dbReference type="PROSITE" id="PS50030"/>
    </source>
</evidence>
<dbReference type="InterPro" id="IPR032350">
    <property type="entry name" value="Nbr1_FW"/>
</dbReference>
<dbReference type="GeneID" id="20663601"/>
<keyword evidence="11" id="KW-1185">Reference proteome</keyword>
<organism evidence="10 11">
    <name type="scientific">Phytophthora sojae (strain P6497)</name>
    <name type="common">Soybean stem and root rot agent</name>
    <name type="synonym">Phytophthora megasperma f. sp. glycines</name>
    <dbReference type="NCBI Taxonomy" id="1094619"/>
    <lineage>
        <taxon>Eukaryota</taxon>
        <taxon>Sar</taxon>
        <taxon>Stramenopiles</taxon>
        <taxon>Oomycota</taxon>
        <taxon>Peronosporomycetes</taxon>
        <taxon>Peronosporales</taxon>
        <taxon>Peronosporaceae</taxon>
        <taxon>Phytophthora</taxon>
    </lineage>
</organism>
<evidence type="ECO:0000313" key="11">
    <source>
        <dbReference type="Proteomes" id="UP000002640"/>
    </source>
</evidence>
<dbReference type="GO" id="GO:0031410">
    <property type="term" value="C:cytoplasmic vesicle"/>
    <property type="evidence" value="ECO:0007669"/>
    <property type="project" value="UniProtKB-KW"/>
</dbReference>
<dbReference type="STRING" id="1094619.G4ZQP2"/>
<dbReference type="PROSITE" id="PS50030">
    <property type="entry name" value="UBA"/>
    <property type="match status" value="1"/>
</dbReference>
<dbReference type="SMART" id="SM00165">
    <property type="entry name" value="UBA"/>
    <property type="match status" value="1"/>
</dbReference>
<evidence type="ECO:0000256" key="4">
    <source>
        <dbReference type="ARBA" id="ARBA00022833"/>
    </source>
</evidence>
<evidence type="ECO:0000256" key="2">
    <source>
        <dbReference type="ARBA" id="ARBA00022723"/>
    </source>
</evidence>
<dbReference type="InterPro" id="IPR015940">
    <property type="entry name" value="UBA"/>
</dbReference>
<dbReference type="OMA" id="EPGMMHA"/>
<evidence type="ECO:0000256" key="7">
    <source>
        <dbReference type="SAM" id="MobiDB-lite"/>
    </source>
</evidence>
<gene>
    <name evidence="10" type="ORF">PHYSODRAFT_561623</name>
</gene>
<feature type="domain" description="ZZ-type" evidence="9">
    <location>
        <begin position="267"/>
        <end position="319"/>
    </location>
</feature>
<name>G4ZQP2_PHYSP</name>
<dbReference type="AlphaFoldDB" id="G4ZQP2"/>
<feature type="domain" description="ZZ-type" evidence="9">
    <location>
        <begin position="331"/>
        <end position="384"/>
    </location>
</feature>
<feature type="compositionally biased region" description="Basic residues" evidence="7">
    <location>
        <begin position="418"/>
        <end position="434"/>
    </location>
</feature>
<dbReference type="Pfam" id="PF00569">
    <property type="entry name" value="ZZ"/>
    <property type="match status" value="2"/>
</dbReference>
<dbReference type="Pfam" id="PF16158">
    <property type="entry name" value="N_BRCA1_IG"/>
    <property type="match status" value="1"/>
</dbReference>
<evidence type="ECO:0000256" key="5">
    <source>
        <dbReference type="ARBA" id="ARBA00023329"/>
    </source>
</evidence>
<dbReference type="PROSITE" id="PS50135">
    <property type="entry name" value="ZF_ZZ_2"/>
    <property type="match status" value="2"/>
</dbReference>
<proteinExistence type="predicted"/>
<dbReference type="Proteomes" id="UP000002640">
    <property type="component" value="Unassembled WGS sequence"/>
</dbReference>
<dbReference type="SUPFAM" id="SSF57850">
    <property type="entry name" value="RING/U-box"/>
    <property type="match status" value="2"/>
</dbReference>
<dbReference type="InterPro" id="IPR009060">
    <property type="entry name" value="UBA-like_sf"/>
</dbReference>
<feature type="compositionally biased region" description="Basic residues" evidence="7">
    <location>
        <begin position="570"/>
        <end position="579"/>
    </location>
</feature>
<sequence length="805" mass="87614">MTKVIELTAPGGDPLTQSLPLAADDGALLTVATLRAAAAALLAGDNHGFSLRYTDSDGDEVTVARDADVKELADYMADERLERLTLLVAVHGPPAGALQKQLRGLVTAMAKLTTDKPKQPTPANAVNLLVASLQTMDVADDSTELAAVKRELLAVLQGDEFRQVVDELSASEEFKDLADAMVAAIYQDDAQAIEETATARFDELLAFFQRVVARCPTLKPAMVNVAKKCMSGLVRYNDEELAEDGSDASSSSSSKAALAEVEEMPVHLGVICDGCEKAPVVGVRYRSLEVEDFDLCEDCEASGKWVSHEPFIKITDPSRAPKHKRPTELVHPFVICDGCEMSPLVGIRFKSKTAEDFDLCEACEASSKWNESHGPFTKIEEPGMMHALKFTCRRGTFGHHDKFGHHRGKFGYHGRHGKFGHHGHHGKFGRHGHHGPPGLPFHGPPPHHHGFPPPPHFDGRPDFPPPPHHGGPPDFGGRGRYGHYPPPPPPEFFDRRGRHHHGPPPFGPPGSFGSFSPPPFGFPHPHGPPPCPPEFPPKFDCRGFPGHHGRHGRYARFPVGEEDQEDGERGRRRHGCRGRGRWGRNTSDLEARFLEDVTIEDGTVVEAGKPLRKMWKLVNDGERSWPDGCYMITQPGNPMFPDDRESSRIDLPELAPGEEFIAGVDLVAPSEPGRYTSFWRVCDPADVSFGHRFWIDVVVAAGDAAPETTPSEAPTADSAEDVEIKDASADAASDDDIEIIDSAEAQEADAVAEEGELSENEDKADYKEALDLLASMGFVDQEKNLRALELADGNVGGAVNALLSE</sequence>
<dbReference type="EMBL" id="JH159155">
    <property type="protein sequence ID" value="EGZ15899.1"/>
    <property type="molecule type" value="Genomic_DNA"/>
</dbReference>
<evidence type="ECO:0000256" key="6">
    <source>
        <dbReference type="PROSITE-ProRule" id="PRU00228"/>
    </source>
</evidence>
<accession>G4ZQP2</accession>
<dbReference type="InterPro" id="IPR013783">
    <property type="entry name" value="Ig-like_fold"/>
</dbReference>
<keyword evidence="3 6" id="KW-0863">Zinc-finger</keyword>
<dbReference type="Gene3D" id="2.60.40.10">
    <property type="entry name" value="Immunoglobulins"/>
    <property type="match status" value="1"/>
</dbReference>
<feature type="region of interest" description="Disordered" evidence="7">
    <location>
        <begin position="550"/>
        <end position="579"/>
    </location>
</feature>
<dbReference type="KEGG" id="psoj:PHYSODRAFT_561623"/>
<dbReference type="InterPro" id="IPR043145">
    <property type="entry name" value="Znf_ZZ_sf"/>
</dbReference>
<feature type="compositionally biased region" description="Pro residues" evidence="7">
    <location>
        <begin position="516"/>
        <end position="531"/>
    </location>
</feature>
<dbReference type="InterPro" id="IPR000270">
    <property type="entry name" value="PB1_dom"/>
</dbReference>